<dbReference type="EMBL" id="BAAAZW010000009">
    <property type="protein sequence ID" value="GAA3967837.1"/>
    <property type="molecule type" value="Genomic_DNA"/>
</dbReference>
<evidence type="ECO:0000313" key="8">
    <source>
        <dbReference type="Proteomes" id="UP001418444"/>
    </source>
</evidence>
<evidence type="ECO:0000256" key="4">
    <source>
        <dbReference type="ARBA" id="ARBA00022840"/>
    </source>
</evidence>
<protein>
    <submittedName>
        <fullName evidence="7">Cytokinetic ring protein SteA</fullName>
    </submittedName>
</protein>
<evidence type="ECO:0000256" key="3">
    <source>
        <dbReference type="ARBA" id="ARBA00022777"/>
    </source>
</evidence>
<evidence type="ECO:0000313" key="7">
    <source>
        <dbReference type="EMBL" id="GAA3967837.1"/>
    </source>
</evidence>
<dbReference type="SUPFAM" id="SSF63999">
    <property type="entry name" value="Thiamin pyrophosphokinase, catalytic domain"/>
    <property type="match status" value="1"/>
</dbReference>
<dbReference type="Proteomes" id="UP001418444">
    <property type="component" value="Unassembled WGS sequence"/>
</dbReference>
<dbReference type="NCBIfam" id="NF040608">
    <property type="entry name" value="division_SteA"/>
    <property type="match status" value="1"/>
</dbReference>
<dbReference type="Pfam" id="PF12555">
    <property type="entry name" value="SteA-like_C"/>
    <property type="match status" value="1"/>
</dbReference>
<keyword evidence="5" id="KW-0812">Transmembrane</keyword>
<keyword evidence="2" id="KW-0547">Nucleotide-binding</keyword>
<keyword evidence="5" id="KW-1133">Transmembrane helix</keyword>
<keyword evidence="1" id="KW-0808">Transferase</keyword>
<feature type="transmembrane region" description="Helical" evidence="5">
    <location>
        <begin position="343"/>
        <end position="365"/>
    </location>
</feature>
<feature type="domain" description="SteA-like C-terminal" evidence="6">
    <location>
        <begin position="333"/>
        <end position="383"/>
    </location>
</feature>
<evidence type="ECO:0000256" key="1">
    <source>
        <dbReference type="ARBA" id="ARBA00022679"/>
    </source>
</evidence>
<keyword evidence="3" id="KW-0418">Kinase</keyword>
<reference evidence="8" key="1">
    <citation type="journal article" date="2019" name="Int. J. Syst. Evol. Microbiol.">
        <title>The Global Catalogue of Microorganisms (GCM) 10K type strain sequencing project: providing services to taxonomists for standard genome sequencing and annotation.</title>
        <authorList>
            <consortium name="The Broad Institute Genomics Platform"/>
            <consortium name="The Broad Institute Genome Sequencing Center for Infectious Disease"/>
            <person name="Wu L."/>
            <person name="Ma J."/>
        </authorList>
    </citation>
    <scope>NUCLEOTIDE SEQUENCE [LARGE SCALE GENOMIC DNA]</scope>
    <source>
        <strain evidence="8">JCM 16923</strain>
    </source>
</reference>
<sequence length="394" mass="41413">MPALLSRRADELPGTSGIARIDKKTKRLIDRAGPGDIVVLDEMDLDRLTADALVEADVAAVVNAAPSITGRYPNLGPEVLAASGIPLLDAVGPEVFSRVKEGAKVRLHDDRLYLGDRVVARGTELDERAVAARMLEAKAGLVDHLEAFSGNSIEFIRSESPLLIDGVGVPDLTVRLEGRHVVVVGDGSDRAADLKALKPFIKEYQPIMIGVGIGADTLMKAGHRPSVIVGDPEEIKTATLKSGAELVLPADPDGHAAGLERIQDLGIGATTFPAVGSAGDLALLLADFHGADLIVTVGLGGSLNDFFDRSRRDQIPSTFLTRLKVGQKLVDAKAVSTLYRSRISGAVIAMLLLAALLVLIVALVLTTGDAGVGDWFSVQWDHLTGWIGGLGTSG</sequence>
<keyword evidence="4" id="KW-0067">ATP-binding</keyword>
<evidence type="ECO:0000256" key="2">
    <source>
        <dbReference type="ARBA" id="ARBA00022741"/>
    </source>
</evidence>
<keyword evidence="5" id="KW-0472">Membrane</keyword>
<proteinExistence type="predicted"/>
<evidence type="ECO:0000259" key="6">
    <source>
        <dbReference type="Pfam" id="PF12555"/>
    </source>
</evidence>
<gene>
    <name evidence="7" type="primary">steA</name>
    <name evidence="7" type="ORF">GCM10022231_31080</name>
</gene>
<keyword evidence="8" id="KW-1185">Reference proteome</keyword>
<dbReference type="InterPro" id="IPR036759">
    <property type="entry name" value="TPK_catalytic_sf"/>
</dbReference>
<dbReference type="RefSeq" id="WP_344785427.1">
    <property type="nucleotide sequence ID" value="NZ_BAAAZW010000009.1"/>
</dbReference>
<dbReference type="InterPro" id="IPR022215">
    <property type="entry name" value="SteA-like_C"/>
</dbReference>
<organism evidence="7 8">
    <name type="scientific">Gordonia caeni</name>
    <dbReference type="NCBI Taxonomy" id="1007097"/>
    <lineage>
        <taxon>Bacteria</taxon>
        <taxon>Bacillati</taxon>
        <taxon>Actinomycetota</taxon>
        <taxon>Actinomycetes</taxon>
        <taxon>Mycobacteriales</taxon>
        <taxon>Gordoniaceae</taxon>
        <taxon>Gordonia</taxon>
    </lineage>
</organism>
<comment type="caution">
    <text evidence="7">The sequence shown here is derived from an EMBL/GenBank/DDBJ whole genome shotgun (WGS) entry which is preliminary data.</text>
</comment>
<name>A0ABP7PP78_9ACTN</name>
<dbReference type="InterPro" id="IPR047795">
    <property type="entry name" value="Put_SteA-like"/>
</dbReference>
<evidence type="ECO:0000256" key="5">
    <source>
        <dbReference type="SAM" id="Phobius"/>
    </source>
</evidence>
<accession>A0ABP7PP78</accession>